<protein>
    <submittedName>
        <fullName evidence="2">Uncharacterized protein</fullName>
    </submittedName>
</protein>
<reference evidence="2" key="1">
    <citation type="journal article" date="2023" name="Mol. Phylogenet. Evol.">
        <title>Genome-scale phylogeny and comparative genomics of the fungal order Sordariales.</title>
        <authorList>
            <person name="Hensen N."/>
            <person name="Bonometti L."/>
            <person name="Westerberg I."/>
            <person name="Brannstrom I.O."/>
            <person name="Guillou S."/>
            <person name="Cros-Aarteil S."/>
            <person name="Calhoun S."/>
            <person name="Haridas S."/>
            <person name="Kuo A."/>
            <person name="Mondo S."/>
            <person name="Pangilinan J."/>
            <person name="Riley R."/>
            <person name="LaButti K."/>
            <person name="Andreopoulos B."/>
            <person name="Lipzen A."/>
            <person name="Chen C."/>
            <person name="Yan M."/>
            <person name="Daum C."/>
            <person name="Ng V."/>
            <person name="Clum A."/>
            <person name="Steindorff A."/>
            <person name="Ohm R.A."/>
            <person name="Martin F."/>
            <person name="Silar P."/>
            <person name="Natvig D.O."/>
            <person name="Lalanne C."/>
            <person name="Gautier V."/>
            <person name="Ament-Velasquez S.L."/>
            <person name="Kruys A."/>
            <person name="Hutchinson M.I."/>
            <person name="Powell A.J."/>
            <person name="Barry K."/>
            <person name="Miller A.N."/>
            <person name="Grigoriev I.V."/>
            <person name="Debuchy R."/>
            <person name="Gladieux P."/>
            <person name="Hiltunen Thoren M."/>
            <person name="Johannesson H."/>
        </authorList>
    </citation>
    <scope>NUCLEOTIDE SEQUENCE</scope>
    <source>
        <strain evidence="2">CBS 508.74</strain>
    </source>
</reference>
<proteinExistence type="predicted"/>
<evidence type="ECO:0000256" key="1">
    <source>
        <dbReference type="SAM" id="MobiDB-lite"/>
    </source>
</evidence>
<feature type="compositionally biased region" description="Basic and acidic residues" evidence="1">
    <location>
        <begin position="58"/>
        <end position="69"/>
    </location>
</feature>
<accession>A0AAN6QE69</accession>
<evidence type="ECO:0000313" key="3">
    <source>
        <dbReference type="Proteomes" id="UP001302812"/>
    </source>
</evidence>
<evidence type="ECO:0000313" key="2">
    <source>
        <dbReference type="EMBL" id="KAK4107134.1"/>
    </source>
</evidence>
<dbReference type="AlphaFoldDB" id="A0AAN6QE69"/>
<organism evidence="2 3">
    <name type="scientific">Canariomyces notabilis</name>
    <dbReference type="NCBI Taxonomy" id="2074819"/>
    <lineage>
        <taxon>Eukaryota</taxon>
        <taxon>Fungi</taxon>
        <taxon>Dikarya</taxon>
        <taxon>Ascomycota</taxon>
        <taxon>Pezizomycotina</taxon>
        <taxon>Sordariomycetes</taxon>
        <taxon>Sordariomycetidae</taxon>
        <taxon>Sordariales</taxon>
        <taxon>Chaetomiaceae</taxon>
        <taxon>Canariomyces</taxon>
    </lineage>
</organism>
<gene>
    <name evidence="2" type="ORF">N656DRAFT_558489</name>
</gene>
<feature type="region of interest" description="Disordered" evidence="1">
    <location>
        <begin position="46"/>
        <end position="69"/>
    </location>
</feature>
<name>A0AAN6QE69_9PEZI</name>
<dbReference type="GeneID" id="89934201"/>
<sequence length="305" mass="33571">MPNPNHQLTPFVPVPAALRGFQIWKQILWGSKVWGAEMENHSDIRWGKSVPGRPAVPADREKQHPEKKSMQFVHIPAPVTRATFPSSDADARPRGPGIASYLLVPDAVRPGILVVVSVVAVCGRVVPEEGDDSRGFLTSCCCASEFPLEDSKRQTRRRKRSVNLIPGRPAANDERDPVGVCGEQDAGLTWLRRPDKSRVEAYYILAAASRDLWSVCVIRETSSVIGPRWRNAGLRAFPADNYCGCAPSLQYVHTCSAWRIAGMCWLQHQPPAKISGICSCRLLLDLCPAESFPNSRSIGPDEGIN</sequence>
<dbReference type="EMBL" id="MU853381">
    <property type="protein sequence ID" value="KAK4107134.1"/>
    <property type="molecule type" value="Genomic_DNA"/>
</dbReference>
<reference evidence="2" key="2">
    <citation type="submission" date="2023-05" db="EMBL/GenBank/DDBJ databases">
        <authorList>
            <consortium name="Lawrence Berkeley National Laboratory"/>
            <person name="Steindorff A."/>
            <person name="Hensen N."/>
            <person name="Bonometti L."/>
            <person name="Westerberg I."/>
            <person name="Brannstrom I.O."/>
            <person name="Guillou S."/>
            <person name="Cros-Aarteil S."/>
            <person name="Calhoun S."/>
            <person name="Haridas S."/>
            <person name="Kuo A."/>
            <person name="Mondo S."/>
            <person name="Pangilinan J."/>
            <person name="Riley R."/>
            <person name="Labutti K."/>
            <person name="Andreopoulos B."/>
            <person name="Lipzen A."/>
            <person name="Chen C."/>
            <person name="Yanf M."/>
            <person name="Daum C."/>
            <person name="Ng V."/>
            <person name="Clum A."/>
            <person name="Ohm R."/>
            <person name="Martin F."/>
            <person name="Silar P."/>
            <person name="Natvig D."/>
            <person name="Lalanne C."/>
            <person name="Gautier V."/>
            <person name="Ament-Velasquez S.L."/>
            <person name="Kruys A."/>
            <person name="Hutchinson M.I."/>
            <person name="Powell A.J."/>
            <person name="Barry K."/>
            <person name="Miller A.N."/>
            <person name="Grigoriev I.V."/>
            <person name="Debuchy R."/>
            <person name="Gladieux P."/>
            <person name="Thoren M.H."/>
            <person name="Johannesson H."/>
        </authorList>
    </citation>
    <scope>NUCLEOTIDE SEQUENCE</scope>
    <source>
        <strain evidence="2">CBS 508.74</strain>
    </source>
</reference>
<keyword evidence="3" id="KW-1185">Reference proteome</keyword>
<comment type="caution">
    <text evidence="2">The sequence shown here is derived from an EMBL/GenBank/DDBJ whole genome shotgun (WGS) entry which is preliminary data.</text>
</comment>
<dbReference type="Proteomes" id="UP001302812">
    <property type="component" value="Unassembled WGS sequence"/>
</dbReference>
<dbReference type="RefSeq" id="XP_064664704.1">
    <property type="nucleotide sequence ID" value="XM_064810077.1"/>
</dbReference>